<dbReference type="InterPro" id="IPR004839">
    <property type="entry name" value="Aminotransferase_I/II_large"/>
</dbReference>
<organism evidence="7 8">
    <name type="scientific">Chryseobacterium soli</name>
    <dbReference type="NCBI Taxonomy" id="445961"/>
    <lineage>
        <taxon>Bacteria</taxon>
        <taxon>Pseudomonadati</taxon>
        <taxon>Bacteroidota</taxon>
        <taxon>Flavobacteriia</taxon>
        <taxon>Flavobacteriales</taxon>
        <taxon>Weeksellaceae</taxon>
        <taxon>Chryseobacterium group</taxon>
        <taxon>Chryseobacterium</taxon>
    </lineage>
</organism>
<dbReference type="CDD" id="cd07377">
    <property type="entry name" value="WHTH_GntR"/>
    <property type="match status" value="1"/>
</dbReference>
<dbReference type="PANTHER" id="PTHR46577">
    <property type="entry name" value="HTH-TYPE TRANSCRIPTIONAL REGULATORY PROTEIN GABR"/>
    <property type="match status" value="1"/>
</dbReference>
<evidence type="ECO:0000313" key="7">
    <source>
        <dbReference type="EMBL" id="KFF12168.1"/>
    </source>
</evidence>
<dbReference type="GO" id="GO:0030170">
    <property type="term" value="F:pyridoxal phosphate binding"/>
    <property type="evidence" value="ECO:0007669"/>
    <property type="project" value="InterPro"/>
</dbReference>
<dbReference type="OrthoDB" id="594134at2"/>
<comment type="caution">
    <text evidence="7">The sequence shown here is derived from an EMBL/GenBank/DDBJ whole genome shotgun (WGS) entry which is preliminary data.</text>
</comment>
<dbReference type="GO" id="GO:0003677">
    <property type="term" value="F:DNA binding"/>
    <property type="evidence" value="ECO:0007669"/>
    <property type="project" value="UniProtKB-KW"/>
</dbReference>
<evidence type="ECO:0000256" key="3">
    <source>
        <dbReference type="ARBA" id="ARBA00023015"/>
    </source>
</evidence>
<dbReference type="GO" id="GO:0003700">
    <property type="term" value="F:DNA-binding transcription factor activity"/>
    <property type="evidence" value="ECO:0007669"/>
    <property type="project" value="InterPro"/>
</dbReference>
<dbReference type="PROSITE" id="PS50949">
    <property type="entry name" value="HTH_GNTR"/>
    <property type="match status" value="1"/>
</dbReference>
<dbReference type="eggNOG" id="COG1167">
    <property type="taxonomic scope" value="Bacteria"/>
</dbReference>
<dbReference type="Proteomes" id="UP000028705">
    <property type="component" value="Unassembled WGS sequence"/>
</dbReference>
<keyword evidence="5" id="KW-0804">Transcription</keyword>
<evidence type="ECO:0000259" key="6">
    <source>
        <dbReference type="PROSITE" id="PS50949"/>
    </source>
</evidence>
<keyword evidence="8" id="KW-1185">Reference proteome</keyword>
<dbReference type="InterPro" id="IPR051446">
    <property type="entry name" value="HTH_trans_reg/aminotransferase"/>
</dbReference>
<dbReference type="SMART" id="SM00345">
    <property type="entry name" value="HTH_GNTR"/>
    <property type="match status" value="1"/>
</dbReference>
<dbReference type="InterPro" id="IPR000524">
    <property type="entry name" value="Tscrpt_reg_HTH_GntR"/>
</dbReference>
<proteinExistence type="inferred from homology"/>
<accession>A0A086A654</accession>
<dbReference type="CDD" id="cd00609">
    <property type="entry name" value="AAT_like"/>
    <property type="match status" value="1"/>
</dbReference>
<dbReference type="Gene3D" id="1.10.10.10">
    <property type="entry name" value="Winged helix-like DNA-binding domain superfamily/Winged helix DNA-binding domain"/>
    <property type="match status" value="1"/>
</dbReference>
<dbReference type="STRING" id="445961.IW15_11440"/>
<keyword evidence="4" id="KW-0238">DNA-binding</keyword>
<dbReference type="SUPFAM" id="SSF53383">
    <property type="entry name" value="PLP-dependent transferases"/>
    <property type="match status" value="1"/>
</dbReference>
<protein>
    <recommendedName>
        <fullName evidence="6">HTH gntR-type domain-containing protein</fullName>
    </recommendedName>
</protein>
<evidence type="ECO:0000256" key="5">
    <source>
        <dbReference type="ARBA" id="ARBA00023163"/>
    </source>
</evidence>
<reference evidence="7 8" key="1">
    <citation type="submission" date="2014-07" db="EMBL/GenBank/DDBJ databases">
        <title>Genome of Chryseobacterium soli DSM 19298.</title>
        <authorList>
            <person name="Stropko S.J."/>
            <person name="Pipes S.E."/>
            <person name="Newman J."/>
        </authorList>
    </citation>
    <scope>NUCLEOTIDE SEQUENCE [LARGE SCALE GENOMIC DNA]</scope>
    <source>
        <strain evidence="7 8">DSM 19298</strain>
    </source>
</reference>
<gene>
    <name evidence="7" type="ORF">IW15_11440</name>
</gene>
<evidence type="ECO:0000256" key="2">
    <source>
        <dbReference type="ARBA" id="ARBA00022898"/>
    </source>
</evidence>
<evidence type="ECO:0000313" key="8">
    <source>
        <dbReference type="Proteomes" id="UP000028705"/>
    </source>
</evidence>
<dbReference type="InterPro" id="IPR036388">
    <property type="entry name" value="WH-like_DNA-bd_sf"/>
</dbReference>
<name>A0A086A654_9FLAO</name>
<dbReference type="Pfam" id="PF00392">
    <property type="entry name" value="GntR"/>
    <property type="match status" value="1"/>
</dbReference>
<dbReference type="InterPro" id="IPR015421">
    <property type="entry name" value="PyrdxlP-dep_Trfase_major"/>
</dbReference>
<sequence length="487" mass="55424">MLPYKTLIQLNRASNISLYIQLCNSFISLITDGTLQAGDALPSTRALSELTGLNRNTVKLAYEELVSQGWAESIERKGIFVLSKLPALSKNKKNVSNRVLDLQKESFIWDNPFIGKKETENFQQSVLTIDDGFPDVRLTPIDLLMREYRSISKKFYGKNFLKYGYPQGSEHLRNALCRYLADTRGLVVTPENLLITKGSQMGIYLAAQLLLKASDHIAVGVSNYRSADEIFRYTGASLLRIPVDDYGMDIDVLEEVLQQQTIKAVYIIPRHHFPTTVTMSMERRLKLLKLAKEYRFAIIEDDYDFNFHYDNKPYIPLASIDHNRNVIYIGSITKTFAPALRTGFMIAEPGFVEASSSLRQLIDKQGDSLLEEAFSSLFDNGEMERHFRKSLKIYRQRRDLFCEILHSRFSNVIDFKIPEGGLAVWSVFDTSISLSDLSQSAAKKGLKIADGSFYNNEIFIPNGLRLGFASLNEQEIEQSLELLRKII</sequence>
<dbReference type="Pfam" id="PF00155">
    <property type="entry name" value="Aminotran_1_2"/>
    <property type="match status" value="1"/>
</dbReference>
<keyword evidence="2" id="KW-0663">Pyridoxal phosphate</keyword>
<dbReference type="AlphaFoldDB" id="A0A086A654"/>
<dbReference type="RefSeq" id="WP_034711324.1">
    <property type="nucleotide sequence ID" value="NZ_JPRH01000004.1"/>
</dbReference>
<evidence type="ECO:0000256" key="4">
    <source>
        <dbReference type="ARBA" id="ARBA00023125"/>
    </source>
</evidence>
<dbReference type="SUPFAM" id="SSF46785">
    <property type="entry name" value="Winged helix' DNA-binding domain"/>
    <property type="match status" value="1"/>
</dbReference>
<dbReference type="Gene3D" id="3.40.640.10">
    <property type="entry name" value="Type I PLP-dependent aspartate aminotransferase-like (Major domain)"/>
    <property type="match status" value="1"/>
</dbReference>
<dbReference type="EMBL" id="JPRH01000004">
    <property type="protein sequence ID" value="KFF12168.1"/>
    <property type="molecule type" value="Genomic_DNA"/>
</dbReference>
<keyword evidence="3" id="KW-0805">Transcription regulation</keyword>
<feature type="domain" description="HTH gntR-type" evidence="6">
    <location>
        <begin position="16"/>
        <end position="84"/>
    </location>
</feature>
<dbReference type="InterPro" id="IPR036390">
    <property type="entry name" value="WH_DNA-bd_sf"/>
</dbReference>
<evidence type="ECO:0000256" key="1">
    <source>
        <dbReference type="ARBA" id="ARBA00005384"/>
    </source>
</evidence>
<dbReference type="PANTHER" id="PTHR46577:SF1">
    <property type="entry name" value="HTH-TYPE TRANSCRIPTIONAL REGULATORY PROTEIN GABR"/>
    <property type="match status" value="1"/>
</dbReference>
<comment type="similarity">
    <text evidence="1">In the C-terminal section; belongs to the class-I pyridoxal-phosphate-dependent aminotransferase family.</text>
</comment>
<dbReference type="InterPro" id="IPR015424">
    <property type="entry name" value="PyrdxlP-dep_Trfase"/>
</dbReference>